<feature type="region of interest" description="Disordered" evidence="15">
    <location>
        <begin position="770"/>
        <end position="803"/>
    </location>
</feature>
<keyword evidence="4" id="KW-0597">Phosphoprotein</keyword>
<dbReference type="GO" id="GO:0005524">
    <property type="term" value="F:ATP binding"/>
    <property type="evidence" value="ECO:0007669"/>
    <property type="project" value="UniProtKB-KW"/>
</dbReference>
<dbReference type="PROSITE" id="PS50839">
    <property type="entry name" value="CHASE"/>
    <property type="match status" value="1"/>
</dbReference>
<dbReference type="GO" id="GO:0005886">
    <property type="term" value="C:plasma membrane"/>
    <property type="evidence" value="ECO:0007669"/>
    <property type="project" value="UniProtKB-SubCell"/>
</dbReference>
<evidence type="ECO:0000256" key="10">
    <source>
        <dbReference type="ARBA" id="ARBA00022989"/>
    </source>
</evidence>
<dbReference type="InterPro" id="IPR003594">
    <property type="entry name" value="HATPase_dom"/>
</dbReference>
<dbReference type="PROSITE" id="PS50109">
    <property type="entry name" value="HIS_KIN"/>
    <property type="match status" value="1"/>
</dbReference>
<dbReference type="SUPFAM" id="SSF55785">
    <property type="entry name" value="PYP-like sensor domain (PAS domain)"/>
    <property type="match status" value="1"/>
</dbReference>
<dbReference type="GO" id="GO:0000156">
    <property type="term" value="F:phosphorelay response regulator activity"/>
    <property type="evidence" value="ECO:0007669"/>
    <property type="project" value="TreeGrafter"/>
</dbReference>
<evidence type="ECO:0000313" key="19">
    <source>
        <dbReference type="EMBL" id="TDO42438.1"/>
    </source>
</evidence>
<dbReference type="InterPro" id="IPR035965">
    <property type="entry name" value="PAS-like_dom_sf"/>
</dbReference>
<dbReference type="Pfam" id="PF02518">
    <property type="entry name" value="HATPase_c"/>
    <property type="match status" value="1"/>
</dbReference>
<dbReference type="InterPro" id="IPR013656">
    <property type="entry name" value="PAS_4"/>
</dbReference>
<feature type="transmembrane region" description="Helical" evidence="16">
    <location>
        <begin position="15"/>
        <end position="39"/>
    </location>
</feature>
<name>A0A4V3C8T8_9ACTN</name>
<dbReference type="CDD" id="cd00075">
    <property type="entry name" value="HATPase"/>
    <property type="match status" value="1"/>
</dbReference>
<dbReference type="InterPro" id="IPR036890">
    <property type="entry name" value="HATPase_C_sf"/>
</dbReference>
<dbReference type="PANTHER" id="PTHR42878:SF7">
    <property type="entry name" value="SENSOR HISTIDINE KINASE GLRK"/>
    <property type="match status" value="1"/>
</dbReference>
<dbReference type="GO" id="GO:0007234">
    <property type="term" value="P:osmosensory signaling via phosphorelay pathway"/>
    <property type="evidence" value="ECO:0007669"/>
    <property type="project" value="TreeGrafter"/>
</dbReference>
<organism evidence="19 20">
    <name type="scientific">Paractinoplanes brasiliensis</name>
    <dbReference type="NCBI Taxonomy" id="52695"/>
    <lineage>
        <taxon>Bacteria</taxon>
        <taxon>Bacillati</taxon>
        <taxon>Actinomycetota</taxon>
        <taxon>Actinomycetes</taxon>
        <taxon>Micromonosporales</taxon>
        <taxon>Micromonosporaceae</taxon>
        <taxon>Paractinoplanes</taxon>
    </lineage>
</organism>
<evidence type="ECO:0000256" key="3">
    <source>
        <dbReference type="ARBA" id="ARBA00012438"/>
    </source>
</evidence>
<feature type="region of interest" description="Disordered" evidence="15">
    <location>
        <begin position="706"/>
        <end position="750"/>
    </location>
</feature>
<evidence type="ECO:0000259" key="17">
    <source>
        <dbReference type="PROSITE" id="PS50109"/>
    </source>
</evidence>
<keyword evidence="6 16" id="KW-0812">Transmembrane</keyword>
<evidence type="ECO:0000256" key="1">
    <source>
        <dbReference type="ARBA" id="ARBA00000085"/>
    </source>
</evidence>
<keyword evidence="11" id="KW-0902">Two-component regulatory system</keyword>
<keyword evidence="9" id="KW-0067">ATP-binding</keyword>
<dbReference type="Pfam" id="PF08448">
    <property type="entry name" value="PAS_4"/>
    <property type="match status" value="1"/>
</dbReference>
<keyword evidence="10 16" id="KW-1133">Transmembrane helix</keyword>
<dbReference type="GO" id="GO:0000155">
    <property type="term" value="F:phosphorelay sensor kinase activity"/>
    <property type="evidence" value="ECO:0007669"/>
    <property type="project" value="InterPro"/>
</dbReference>
<keyword evidence="7" id="KW-0547">Nucleotide-binding</keyword>
<evidence type="ECO:0000313" key="20">
    <source>
        <dbReference type="Proteomes" id="UP000294901"/>
    </source>
</evidence>
<dbReference type="AlphaFoldDB" id="A0A4V3C8T8"/>
<dbReference type="InterPro" id="IPR042240">
    <property type="entry name" value="CHASE_sf"/>
</dbReference>
<dbReference type="FunFam" id="3.30.565.10:FF:000006">
    <property type="entry name" value="Sensor histidine kinase WalK"/>
    <property type="match status" value="1"/>
</dbReference>
<evidence type="ECO:0000256" key="13">
    <source>
        <dbReference type="ARBA" id="ARBA00039401"/>
    </source>
</evidence>
<dbReference type="Pfam" id="PF03924">
    <property type="entry name" value="CHASE"/>
    <property type="match status" value="1"/>
</dbReference>
<dbReference type="InterPro" id="IPR003661">
    <property type="entry name" value="HisK_dim/P_dom"/>
</dbReference>
<dbReference type="SUPFAM" id="SSF55874">
    <property type="entry name" value="ATPase domain of HSP90 chaperone/DNA topoisomerase II/histidine kinase"/>
    <property type="match status" value="1"/>
</dbReference>
<evidence type="ECO:0000256" key="15">
    <source>
        <dbReference type="SAM" id="MobiDB-lite"/>
    </source>
</evidence>
<dbReference type="Gene3D" id="1.10.287.130">
    <property type="match status" value="1"/>
</dbReference>
<comment type="subcellular location">
    <subcellularLocation>
        <location evidence="2">Cell membrane</location>
    </subcellularLocation>
</comment>
<feature type="domain" description="Histidine kinase" evidence="17">
    <location>
        <begin position="493"/>
        <end position="708"/>
    </location>
</feature>
<evidence type="ECO:0000256" key="16">
    <source>
        <dbReference type="SAM" id="Phobius"/>
    </source>
</evidence>
<evidence type="ECO:0000256" key="2">
    <source>
        <dbReference type="ARBA" id="ARBA00004236"/>
    </source>
</evidence>
<dbReference type="InterPro" id="IPR006189">
    <property type="entry name" value="CHASE_dom"/>
</dbReference>
<feature type="domain" description="CHASE" evidence="18">
    <location>
        <begin position="143"/>
        <end position="245"/>
    </location>
</feature>
<keyword evidence="8 19" id="KW-0418">Kinase</keyword>
<dbReference type="OrthoDB" id="5241402at2"/>
<dbReference type="InterPro" id="IPR004358">
    <property type="entry name" value="Sig_transdc_His_kin-like_C"/>
</dbReference>
<evidence type="ECO:0000256" key="4">
    <source>
        <dbReference type="ARBA" id="ARBA00022553"/>
    </source>
</evidence>
<dbReference type="SMART" id="SM01079">
    <property type="entry name" value="CHASE"/>
    <property type="match status" value="1"/>
</dbReference>
<evidence type="ECO:0000256" key="9">
    <source>
        <dbReference type="ARBA" id="ARBA00022840"/>
    </source>
</evidence>
<evidence type="ECO:0000256" key="12">
    <source>
        <dbReference type="ARBA" id="ARBA00023136"/>
    </source>
</evidence>
<dbReference type="GO" id="GO:0030295">
    <property type="term" value="F:protein kinase activator activity"/>
    <property type="evidence" value="ECO:0007669"/>
    <property type="project" value="TreeGrafter"/>
</dbReference>
<dbReference type="SUPFAM" id="SSF47384">
    <property type="entry name" value="Homodimeric domain of signal transducing histidine kinase"/>
    <property type="match status" value="1"/>
</dbReference>
<evidence type="ECO:0000256" key="8">
    <source>
        <dbReference type="ARBA" id="ARBA00022777"/>
    </source>
</evidence>
<evidence type="ECO:0000259" key="18">
    <source>
        <dbReference type="PROSITE" id="PS50839"/>
    </source>
</evidence>
<dbReference type="SMART" id="SM00388">
    <property type="entry name" value="HisKA"/>
    <property type="match status" value="1"/>
</dbReference>
<evidence type="ECO:0000256" key="6">
    <source>
        <dbReference type="ARBA" id="ARBA00022692"/>
    </source>
</evidence>
<keyword evidence="12 16" id="KW-0472">Membrane</keyword>
<protein>
    <recommendedName>
        <fullName evidence="13">Sensor-like histidine kinase SenX3</fullName>
        <ecNumber evidence="3">2.7.13.3</ecNumber>
    </recommendedName>
</protein>
<evidence type="ECO:0000256" key="14">
    <source>
        <dbReference type="SAM" id="Coils"/>
    </source>
</evidence>
<accession>A0A4V3C8T8</accession>
<dbReference type="InterPro" id="IPR005467">
    <property type="entry name" value="His_kinase_dom"/>
</dbReference>
<dbReference type="Pfam" id="PF00512">
    <property type="entry name" value="HisKA"/>
    <property type="match status" value="1"/>
</dbReference>
<keyword evidence="5" id="KW-0808">Transferase</keyword>
<dbReference type="InterPro" id="IPR050351">
    <property type="entry name" value="BphY/WalK/GraS-like"/>
</dbReference>
<evidence type="ECO:0000256" key="7">
    <source>
        <dbReference type="ARBA" id="ARBA00022741"/>
    </source>
</evidence>
<reference evidence="19 20" key="1">
    <citation type="submission" date="2019-03" db="EMBL/GenBank/DDBJ databases">
        <title>Sequencing the genomes of 1000 actinobacteria strains.</title>
        <authorList>
            <person name="Klenk H.-P."/>
        </authorList>
    </citation>
    <scope>NUCLEOTIDE SEQUENCE [LARGE SCALE GENOMIC DNA]</scope>
    <source>
        <strain evidence="19 20">DSM 43805</strain>
    </source>
</reference>
<keyword evidence="14" id="KW-0175">Coiled coil</keyword>
<dbReference type="PANTHER" id="PTHR42878">
    <property type="entry name" value="TWO-COMPONENT HISTIDINE KINASE"/>
    <property type="match status" value="1"/>
</dbReference>
<comment type="catalytic activity">
    <reaction evidence="1">
        <text>ATP + protein L-histidine = ADP + protein N-phospho-L-histidine.</text>
        <dbReference type="EC" id="2.7.13.3"/>
    </reaction>
</comment>
<dbReference type="Gene3D" id="3.30.450.20">
    <property type="entry name" value="PAS domain"/>
    <property type="match status" value="1"/>
</dbReference>
<dbReference type="Gene3D" id="3.30.450.350">
    <property type="entry name" value="CHASE domain"/>
    <property type="match status" value="1"/>
</dbReference>
<dbReference type="CDD" id="cd00082">
    <property type="entry name" value="HisKA"/>
    <property type="match status" value="1"/>
</dbReference>
<gene>
    <name evidence="19" type="ORF">C8E87_6210</name>
</gene>
<dbReference type="SMART" id="SM00387">
    <property type="entry name" value="HATPase_c"/>
    <property type="match status" value="1"/>
</dbReference>
<feature type="compositionally biased region" description="Acidic residues" evidence="15">
    <location>
        <begin position="732"/>
        <end position="745"/>
    </location>
</feature>
<dbReference type="PRINTS" id="PR00344">
    <property type="entry name" value="BCTRLSENSOR"/>
</dbReference>
<proteinExistence type="predicted"/>
<dbReference type="EC" id="2.7.13.3" evidence="3"/>
<evidence type="ECO:0000256" key="5">
    <source>
        <dbReference type="ARBA" id="ARBA00022679"/>
    </source>
</evidence>
<feature type="transmembrane region" description="Helical" evidence="16">
    <location>
        <begin position="310"/>
        <end position="331"/>
    </location>
</feature>
<dbReference type="Gene3D" id="3.30.565.10">
    <property type="entry name" value="Histidine kinase-like ATPase, C-terminal domain"/>
    <property type="match status" value="1"/>
</dbReference>
<keyword evidence="20" id="KW-1185">Reference proteome</keyword>
<dbReference type="Proteomes" id="UP000294901">
    <property type="component" value="Unassembled WGS sequence"/>
</dbReference>
<dbReference type="EMBL" id="SNWR01000001">
    <property type="protein sequence ID" value="TDO42438.1"/>
    <property type="molecule type" value="Genomic_DNA"/>
</dbReference>
<sequence>MLVLVKRREHSAGRLSGLLVAGVVFVVGLTVVIAVHAGLRSTQRDNAERVMDQRTAVAQAAVRTETERYRSLVEATAAGFRTDDALTWDDFDTATAPLASANLIGAASLGFVVPATDEQIPAVQRLWRSRGAEGLTLRATEPRDEHFFTIFTRPLHNAGQARNGLDVSAAPEAAAALEESRRVGRPTVSDTYVLLRDRRLPPEQQQLSFVFAAPVWTPASRPEFRGWVVLGLRGQDFLSGVLATVGQGKLDGRLLATGRDGGRPVVAEHTVPGTPDLRRSVDLPVADRVWTLLTQADAARLPGASSTLPLTLLLTGIAMTVLLAGLVYVLATGRARAVARVQEATAELRAAEEESRRQAVLLGAIMASITDAVGVVDENGAFLLHNPAARALLGVTEDTDDPNAWQQHYGLYEPDGRTPFPVEDMPLMRALRGEPCDGVEMVLRNAQRPEGILVSVDGRPLDTSAGRHGAVAVFRDITELRRYENDLAVFAGVVAHDLKAPLAVIRGHCEAARDDLDESPGEVRGSLDRIILAVDRMAALIDTLLAYTTARDAPLRTRRVDLEALVAEVVQDHTAHLPPDGRPRIHVAALPVVEADPAMLRHVLDNLIGNALKYVRPGTAPRVEVTGHPSGGTWARIEVADRGIGIPDSDKPDIFTSFHRAHAEAGYSGTGLGLAICKRIVERHGGEIDVADNPGGGTRFGFTLPVPVGDGSTPPAPAAARTAPAQPRDDGFTENEEETMDETDEAAARAALERALAQRAAMENARLPGLSALPAADPSGHDPAAAPLRAPVPDRHSTSAGAE</sequence>
<feature type="coiled-coil region" evidence="14">
    <location>
        <begin position="334"/>
        <end position="361"/>
    </location>
</feature>
<evidence type="ECO:0000256" key="11">
    <source>
        <dbReference type="ARBA" id="ARBA00023012"/>
    </source>
</evidence>
<comment type="caution">
    <text evidence="19">The sequence shown here is derived from an EMBL/GenBank/DDBJ whole genome shotgun (WGS) entry which is preliminary data.</text>
</comment>
<dbReference type="InterPro" id="IPR036097">
    <property type="entry name" value="HisK_dim/P_sf"/>
</dbReference>